<dbReference type="InterPro" id="IPR050640">
    <property type="entry name" value="Bact_2-comp_sensor_kinase"/>
</dbReference>
<feature type="transmembrane region" description="Helical" evidence="1">
    <location>
        <begin position="738"/>
        <end position="758"/>
    </location>
</feature>
<dbReference type="RefSeq" id="WP_119049088.1">
    <property type="nucleotide sequence ID" value="NZ_CP032157.1"/>
</dbReference>
<keyword evidence="5" id="KW-1185">Reference proteome</keyword>
<gene>
    <name evidence="4" type="ORF">D3H65_04335</name>
</gene>
<dbReference type="InterPro" id="IPR010559">
    <property type="entry name" value="Sig_transdc_His_kin_internal"/>
</dbReference>
<proteinExistence type="predicted"/>
<dbReference type="EMBL" id="CP032157">
    <property type="protein sequence ID" value="AXY73250.1"/>
    <property type="molecule type" value="Genomic_DNA"/>
</dbReference>
<feature type="domain" description="Two component regulator three Y" evidence="3">
    <location>
        <begin position="668"/>
        <end position="727"/>
    </location>
</feature>
<dbReference type="GO" id="GO:0016020">
    <property type="term" value="C:membrane"/>
    <property type="evidence" value="ECO:0007669"/>
    <property type="project" value="InterPro"/>
</dbReference>
<dbReference type="SUPFAM" id="SSF63829">
    <property type="entry name" value="Calcium-dependent phosphotriesterase"/>
    <property type="match status" value="1"/>
</dbReference>
<dbReference type="PANTHER" id="PTHR34220:SF7">
    <property type="entry name" value="SENSOR HISTIDINE KINASE YPDA"/>
    <property type="match status" value="1"/>
</dbReference>
<dbReference type="InterPro" id="IPR036890">
    <property type="entry name" value="HATPase_C_sf"/>
</dbReference>
<dbReference type="GO" id="GO:0000155">
    <property type="term" value="F:phosphorelay sensor kinase activity"/>
    <property type="evidence" value="ECO:0007669"/>
    <property type="project" value="InterPro"/>
</dbReference>
<dbReference type="InterPro" id="IPR015943">
    <property type="entry name" value="WD40/YVTN_repeat-like_dom_sf"/>
</dbReference>
<keyword evidence="1" id="KW-1133">Transmembrane helix</keyword>
<keyword evidence="1" id="KW-0472">Membrane</keyword>
<dbReference type="OrthoDB" id="9809670at2"/>
<evidence type="ECO:0000259" key="3">
    <source>
        <dbReference type="Pfam" id="PF07495"/>
    </source>
</evidence>
<name>A0A3B7MJE2_9BACT</name>
<evidence type="ECO:0000313" key="4">
    <source>
        <dbReference type="EMBL" id="AXY73250.1"/>
    </source>
</evidence>
<protein>
    <recommendedName>
        <fullName evidence="6">Signal transduction histidine kinase internal region domain-containing protein</fullName>
    </recommendedName>
</protein>
<dbReference type="Gene3D" id="3.30.565.10">
    <property type="entry name" value="Histidine kinase-like ATPase, C-terminal domain"/>
    <property type="match status" value="1"/>
</dbReference>
<keyword evidence="1" id="KW-0812">Transmembrane</keyword>
<dbReference type="Proteomes" id="UP000263900">
    <property type="component" value="Chromosome"/>
</dbReference>
<dbReference type="InterPro" id="IPR011110">
    <property type="entry name" value="Reg_prop"/>
</dbReference>
<sequence>MRWTFTILLLAITCLLHGQELSYKPFTGKDGLPGSVVYHTIQDKKGFIWFATKQGVSCFDGRSFRNYTKEDGLPDNDIIKLYLDKYNNVWCISFVGIPAVFHNDTIIRFDQCTGVTAITEDLLTDSILLIAETWATGSIMQGYYGSSNHPGKWDFKPYFGKKRPYADTGRPVLRNSSPEKINFRFSANDLHTFSLCIDSGNATQCHNGKRAGAQKMSFYGNNSFSCLTENKRGILFNADGTIYYATFQRMTPVITVQELGLNTWGDINSLFCENDSTLWICTRNKGLLRISDFLNRHRRIQSFFDQRFCTSILKDQEQGYWVTTQGDGVYYLPNLSFYSLTGYPDLLNKNVLCIVRSDKPALLAGFADGNLLELSYFPVSAKRYASWSHQNKNNRILHIWPLPLHAFLLSCDNGLYKQAGHHTTLIRPLAAKELYGAGDTVFFLGSSEGVYRLNRAFEVKEQLFGNRVTCLTGTGAQLYWGTLHGVYGYRQGTVEYYGKQYPALANIINHLAVAADSSLWVSTQQGLFIVKQGIITAIGREQGMLSNMCRHISFENNIAWVATDKGITRISYSWQRGQLRYSLSNITEEDGLPANEVNQTMPAGGYVWAATARGISWFPKDYTSRPVLHPLINITSIRAGGQALPLGDTVKVDYGVRPLLIGLSGITYRSGKQVRYEYRLQGVNNNWSSTQNNTIEFSALPFGAFTFEVRAIDKWGVRSDQAARLVIIHPPPFWKTTWFLVCTYLIMALLLGTGFYVYHHERQRKQEKEYRLRKKMHELEMMALRAQMNPHFIFNCLTSIQYHIMRADIRSAHIYLHKFSTLIRQILQHSTDSTISLYEEIKILELYLELEKLRLGGRMDYRLSISDELKRDDYSIPTMIIQPHLENAVKHGIAPLQHRKGILTVDIRKSGAYIEVVIEDNGPGIHASGITHETDEQDHISMGTGITINRIHALNALQKNKILWQVTDKQQLEPGPEGSASGTIIHLSFPITPN</sequence>
<dbReference type="Pfam" id="PF07495">
    <property type="entry name" value="Y_Y_Y"/>
    <property type="match status" value="1"/>
</dbReference>
<dbReference type="Gene3D" id="2.130.10.10">
    <property type="entry name" value="YVTN repeat-like/Quinoprotein amine dehydrogenase"/>
    <property type="match status" value="3"/>
</dbReference>
<evidence type="ECO:0000313" key="5">
    <source>
        <dbReference type="Proteomes" id="UP000263900"/>
    </source>
</evidence>
<dbReference type="Pfam" id="PF06580">
    <property type="entry name" value="His_kinase"/>
    <property type="match status" value="1"/>
</dbReference>
<dbReference type="Gene3D" id="2.60.40.10">
    <property type="entry name" value="Immunoglobulins"/>
    <property type="match status" value="1"/>
</dbReference>
<dbReference type="PANTHER" id="PTHR34220">
    <property type="entry name" value="SENSOR HISTIDINE KINASE YPDA"/>
    <property type="match status" value="1"/>
</dbReference>
<accession>A0A3B7MJE2</accession>
<feature type="domain" description="Signal transduction histidine kinase internal region" evidence="2">
    <location>
        <begin position="780"/>
        <end position="858"/>
    </location>
</feature>
<reference evidence="4 5" key="1">
    <citation type="submission" date="2018-09" db="EMBL/GenBank/DDBJ databases">
        <title>Genome sequencing of strain 6GH32-13.</title>
        <authorList>
            <person name="Weon H.-Y."/>
            <person name="Heo J."/>
            <person name="Kwon S.-W."/>
        </authorList>
    </citation>
    <scope>NUCLEOTIDE SEQUENCE [LARGE SCALE GENOMIC DNA]</scope>
    <source>
        <strain evidence="4 5">5GH32-13</strain>
    </source>
</reference>
<evidence type="ECO:0008006" key="6">
    <source>
        <dbReference type="Google" id="ProtNLM"/>
    </source>
</evidence>
<dbReference type="Pfam" id="PF07494">
    <property type="entry name" value="Reg_prop"/>
    <property type="match status" value="1"/>
</dbReference>
<evidence type="ECO:0000259" key="2">
    <source>
        <dbReference type="Pfam" id="PF06580"/>
    </source>
</evidence>
<dbReference type="AlphaFoldDB" id="A0A3B7MJE2"/>
<dbReference type="InterPro" id="IPR011123">
    <property type="entry name" value="Y_Y_Y"/>
</dbReference>
<dbReference type="KEGG" id="pseg:D3H65_04335"/>
<evidence type="ECO:0000256" key="1">
    <source>
        <dbReference type="SAM" id="Phobius"/>
    </source>
</evidence>
<dbReference type="InterPro" id="IPR013783">
    <property type="entry name" value="Ig-like_fold"/>
</dbReference>
<organism evidence="4 5">
    <name type="scientific">Paraflavitalea soli</name>
    <dbReference type="NCBI Taxonomy" id="2315862"/>
    <lineage>
        <taxon>Bacteria</taxon>
        <taxon>Pseudomonadati</taxon>
        <taxon>Bacteroidota</taxon>
        <taxon>Chitinophagia</taxon>
        <taxon>Chitinophagales</taxon>
        <taxon>Chitinophagaceae</taxon>
        <taxon>Paraflavitalea</taxon>
    </lineage>
</organism>
<dbReference type="SUPFAM" id="SSF55874">
    <property type="entry name" value="ATPase domain of HSP90 chaperone/DNA topoisomerase II/histidine kinase"/>
    <property type="match status" value="1"/>
</dbReference>